<feature type="transmembrane region" description="Helical" evidence="1">
    <location>
        <begin position="245"/>
        <end position="266"/>
    </location>
</feature>
<keyword evidence="1" id="KW-1133">Transmembrane helix</keyword>
<dbReference type="InterPro" id="IPR007349">
    <property type="entry name" value="DUF418"/>
</dbReference>
<comment type="caution">
    <text evidence="3">The sequence shown here is derived from an EMBL/GenBank/DDBJ whole genome shotgun (WGS) entry which is preliminary data.</text>
</comment>
<feature type="transmembrane region" description="Helical" evidence="1">
    <location>
        <begin position="208"/>
        <end position="225"/>
    </location>
</feature>
<proteinExistence type="predicted"/>
<dbReference type="PANTHER" id="PTHR30590:SF2">
    <property type="entry name" value="INNER MEMBRANE PROTEIN"/>
    <property type="match status" value="1"/>
</dbReference>
<dbReference type="PANTHER" id="PTHR30590">
    <property type="entry name" value="INNER MEMBRANE PROTEIN"/>
    <property type="match status" value="1"/>
</dbReference>
<name>A0A7W9YHZ9_9ACTN</name>
<protein>
    <recommendedName>
        <fullName evidence="2">DUF418 domain-containing protein</fullName>
    </recommendedName>
</protein>
<gene>
    <name evidence="3" type="ORF">HNR23_002558</name>
</gene>
<dbReference type="AlphaFoldDB" id="A0A7W9YHZ9"/>
<keyword evidence="1" id="KW-0812">Transmembrane</keyword>
<dbReference type="EMBL" id="JACHDS010000001">
    <property type="protein sequence ID" value="MBB6172498.1"/>
    <property type="molecule type" value="Genomic_DNA"/>
</dbReference>
<feature type="transmembrane region" description="Helical" evidence="1">
    <location>
        <begin position="272"/>
        <end position="289"/>
    </location>
</feature>
<feature type="transmembrane region" description="Helical" evidence="1">
    <location>
        <begin position="111"/>
        <end position="128"/>
    </location>
</feature>
<sequence length="390" mass="42142">MAIIGTLGTNVWIFASLGAEASLLSGGGEFGTIDEALADPSAESVVTGVFRWFANGKFLTMLTVLFGVGLAIQFRSAAKRGARWPGPYMWRALFLFFEGLVHFTLVFAYDVLMGYAVTAIVVAWLLTRSERARSIAMWSGAVLNVAFMSLLTAGLVYVTRAFDGPDAAAADPPRPDPEAVRLFAEGGYLEQVAWRLDNFFGVLRAEPVIAFPLMVFLFLLGIRLFRAGAFGDDATGRRIRLRLMAWGLGAGIPLHAATALIGPEFFLVDRYVAAPIVGIGLLGLVGWIMDRVRTTGPLVTGVSALGRAALSGYVLQNVMAMLACYGIGLGLAARLSGTGPWWVIGLWAAISLTLMAGATLWLRRFDHGPFETLQKWTLSEIPDRRSEASR</sequence>
<evidence type="ECO:0000256" key="1">
    <source>
        <dbReference type="SAM" id="Phobius"/>
    </source>
</evidence>
<feature type="domain" description="DUF418" evidence="2">
    <location>
        <begin position="224"/>
        <end position="376"/>
    </location>
</feature>
<reference evidence="3 4" key="1">
    <citation type="submission" date="2020-08" db="EMBL/GenBank/DDBJ databases">
        <title>Sequencing the genomes of 1000 actinobacteria strains.</title>
        <authorList>
            <person name="Klenk H.-P."/>
        </authorList>
    </citation>
    <scope>NUCLEOTIDE SEQUENCE [LARGE SCALE GENOMIC DNA]</scope>
    <source>
        <strain evidence="3 4">DSM 46659</strain>
    </source>
</reference>
<keyword evidence="1" id="KW-0472">Membrane</keyword>
<keyword evidence="4" id="KW-1185">Reference proteome</keyword>
<accession>A0A7W9YHZ9</accession>
<evidence type="ECO:0000313" key="4">
    <source>
        <dbReference type="Proteomes" id="UP000546642"/>
    </source>
</evidence>
<feature type="transmembrane region" description="Helical" evidence="1">
    <location>
        <begin position="135"/>
        <end position="158"/>
    </location>
</feature>
<dbReference type="InterPro" id="IPR052529">
    <property type="entry name" value="Bact_Transport_Assoc"/>
</dbReference>
<dbReference type="Proteomes" id="UP000546642">
    <property type="component" value="Unassembled WGS sequence"/>
</dbReference>
<feature type="transmembrane region" description="Helical" evidence="1">
    <location>
        <begin position="339"/>
        <end position="362"/>
    </location>
</feature>
<evidence type="ECO:0000259" key="2">
    <source>
        <dbReference type="Pfam" id="PF04235"/>
    </source>
</evidence>
<evidence type="ECO:0000313" key="3">
    <source>
        <dbReference type="EMBL" id="MBB6172498.1"/>
    </source>
</evidence>
<feature type="transmembrane region" description="Helical" evidence="1">
    <location>
        <begin position="310"/>
        <end position="333"/>
    </location>
</feature>
<feature type="transmembrane region" description="Helical" evidence="1">
    <location>
        <begin position="58"/>
        <end position="76"/>
    </location>
</feature>
<dbReference type="Pfam" id="PF04235">
    <property type="entry name" value="DUF418"/>
    <property type="match status" value="1"/>
</dbReference>
<organism evidence="3 4">
    <name type="scientific">Nocardiopsis mwathae</name>
    <dbReference type="NCBI Taxonomy" id="1472723"/>
    <lineage>
        <taxon>Bacteria</taxon>
        <taxon>Bacillati</taxon>
        <taxon>Actinomycetota</taxon>
        <taxon>Actinomycetes</taxon>
        <taxon>Streptosporangiales</taxon>
        <taxon>Nocardiopsidaceae</taxon>
        <taxon>Nocardiopsis</taxon>
    </lineage>
</organism>